<keyword evidence="2" id="KW-1185">Reference proteome</keyword>
<evidence type="ECO:0000313" key="1">
    <source>
        <dbReference type="EMBL" id="KPC54735.1"/>
    </source>
</evidence>
<name>A0A0N0XL28_9NEIS</name>
<organism evidence="1 2">
    <name type="scientific">Amantichitinum ursilacus</name>
    <dbReference type="NCBI Taxonomy" id="857265"/>
    <lineage>
        <taxon>Bacteria</taxon>
        <taxon>Pseudomonadati</taxon>
        <taxon>Pseudomonadota</taxon>
        <taxon>Betaproteobacteria</taxon>
        <taxon>Neisseriales</taxon>
        <taxon>Chitinibacteraceae</taxon>
        <taxon>Amantichitinum</taxon>
    </lineage>
</organism>
<reference evidence="1 2" key="1">
    <citation type="submission" date="2015-07" db="EMBL/GenBank/DDBJ databases">
        <title>Draft genome sequence of the Amantichitinum ursilacus IGB-41, a new chitin-degrading bacterium.</title>
        <authorList>
            <person name="Kirstahler P."/>
            <person name="Guenther M."/>
            <person name="Grumaz C."/>
            <person name="Rupp S."/>
            <person name="Zibek S."/>
            <person name="Sohn K."/>
        </authorList>
    </citation>
    <scope>NUCLEOTIDE SEQUENCE [LARGE SCALE GENOMIC DNA]</scope>
    <source>
        <strain evidence="1 2">IGB-41</strain>
    </source>
</reference>
<accession>A0A0N0XL28</accession>
<dbReference type="Proteomes" id="UP000037939">
    <property type="component" value="Unassembled WGS sequence"/>
</dbReference>
<comment type="caution">
    <text evidence="1">The sequence shown here is derived from an EMBL/GenBank/DDBJ whole genome shotgun (WGS) entry which is preliminary data.</text>
</comment>
<dbReference type="RefSeq" id="WP_053936511.1">
    <property type="nucleotide sequence ID" value="NZ_LAQT01000002.1"/>
</dbReference>
<evidence type="ECO:0008006" key="3">
    <source>
        <dbReference type="Google" id="ProtNLM"/>
    </source>
</evidence>
<proteinExistence type="predicted"/>
<evidence type="ECO:0000313" key="2">
    <source>
        <dbReference type="Proteomes" id="UP000037939"/>
    </source>
</evidence>
<protein>
    <recommendedName>
        <fullName evidence="3">PilZ domain-containing protein</fullName>
    </recommendedName>
</protein>
<dbReference type="OrthoDB" id="9132266at2"/>
<dbReference type="AlphaFoldDB" id="A0A0N0XL28"/>
<sequence>MNLPAGYPDQTRRKLVGWRAALILDHASTPVFGRAMEASEQSFVILSEHNVPAGVECRICLDVLDTQGRRGYLDFRGQIVNATLVGKLSRFRLVCRIVNMEASQREFLASCVRQDN</sequence>
<gene>
    <name evidence="1" type="ORF">WG78_04160</name>
</gene>
<dbReference type="EMBL" id="LAQT01000002">
    <property type="protein sequence ID" value="KPC54735.1"/>
    <property type="molecule type" value="Genomic_DNA"/>
</dbReference>